<dbReference type="Proteomes" id="UP000292087">
    <property type="component" value="Unassembled WGS sequence"/>
</dbReference>
<dbReference type="RefSeq" id="WP_130522790.1">
    <property type="nucleotide sequence ID" value="NZ_SHLZ01000003.1"/>
</dbReference>
<sequence>MGVMLAVTAAMPLIARADYEIPPFVMPPASQLKVASKIGLREPVSFRGQEQVSGDLLAEWQQVGSNGIEASYSIVPDAPSAARLPHFEGYGIRVIDLSNGEAALAMMLGDAQAQRLILDRHMKRVRIHGTFVITDYEMSFECDVPWAKARVLTTERASAVADVPELAGRC</sequence>
<evidence type="ECO:0000313" key="1">
    <source>
        <dbReference type="EMBL" id="TAA37865.1"/>
    </source>
</evidence>
<dbReference type="EMBL" id="SHMF01000001">
    <property type="protein sequence ID" value="TAA37865.1"/>
    <property type="molecule type" value="Genomic_DNA"/>
</dbReference>
<reference evidence="1 2" key="1">
    <citation type="submission" date="2019-02" db="EMBL/GenBank/DDBJ databases">
        <title>WGS of Pseudoxanthomonas species novum from clinical isolates.</title>
        <authorList>
            <person name="Bernier A.-M."/>
            <person name="Bernard K."/>
            <person name="Vachon A."/>
        </authorList>
    </citation>
    <scope>NUCLEOTIDE SEQUENCE [LARGE SCALE GENOMIC DNA]</scope>
    <source>
        <strain evidence="1 2">NML140781</strain>
    </source>
</reference>
<gene>
    <name evidence="1" type="ORF">EA656_04220</name>
</gene>
<accession>A0A4Q8M0L5</accession>
<dbReference type="AlphaFoldDB" id="A0A4Q8M0L5"/>
<name>A0A4Q8M0L5_9GAMM</name>
<proteinExistence type="predicted"/>
<protein>
    <submittedName>
        <fullName evidence="1">Uncharacterized protein</fullName>
    </submittedName>
</protein>
<evidence type="ECO:0000313" key="2">
    <source>
        <dbReference type="Proteomes" id="UP000292087"/>
    </source>
</evidence>
<organism evidence="1 2">
    <name type="scientific">Pseudoxanthomonas winnipegensis</name>
    <dbReference type="NCBI Taxonomy" id="2480810"/>
    <lineage>
        <taxon>Bacteria</taxon>
        <taxon>Pseudomonadati</taxon>
        <taxon>Pseudomonadota</taxon>
        <taxon>Gammaproteobacteria</taxon>
        <taxon>Lysobacterales</taxon>
        <taxon>Lysobacteraceae</taxon>
        <taxon>Pseudoxanthomonas</taxon>
    </lineage>
</organism>
<comment type="caution">
    <text evidence="1">The sequence shown here is derived from an EMBL/GenBank/DDBJ whole genome shotgun (WGS) entry which is preliminary data.</text>
</comment>